<name>A0ABW3CU30_9FLAO</name>
<evidence type="ECO:0008006" key="3">
    <source>
        <dbReference type="Google" id="ProtNLM"/>
    </source>
</evidence>
<sequence length="151" mass="18290">MRDLLMETFYEWSKRPYQKWFKKQQPWKHSTTDLLKLPMNSLGFHLACFLLKYDFDLQPKLEDHDVFHVLTNTGISVTDEISMQYYLLGNGKRSTYMFLVIFLGTFMYPDKYKHFRIAYRKGKTALPFYHLDFSKMLSLPLKRIRTTYLIF</sequence>
<evidence type="ECO:0000313" key="2">
    <source>
        <dbReference type="Proteomes" id="UP001596978"/>
    </source>
</evidence>
<organism evidence="1 2">
    <name type="scientific">Sungkyunkwania multivorans</name>
    <dbReference type="NCBI Taxonomy" id="1173618"/>
    <lineage>
        <taxon>Bacteria</taxon>
        <taxon>Pseudomonadati</taxon>
        <taxon>Bacteroidota</taxon>
        <taxon>Flavobacteriia</taxon>
        <taxon>Flavobacteriales</taxon>
        <taxon>Flavobacteriaceae</taxon>
        <taxon>Sungkyunkwania</taxon>
    </lineage>
</organism>
<protein>
    <recommendedName>
        <fullName evidence="3">Coenzyme Q (Ubiquinone) biosynthesis protein Coq4</fullName>
    </recommendedName>
</protein>
<dbReference type="EMBL" id="JBHTJH010000001">
    <property type="protein sequence ID" value="MFD0860697.1"/>
    <property type="molecule type" value="Genomic_DNA"/>
</dbReference>
<keyword evidence="2" id="KW-1185">Reference proteome</keyword>
<dbReference type="Proteomes" id="UP001596978">
    <property type="component" value="Unassembled WGS sequence"/>
</dbReference>
<reference evidence="2" key="1">
    <citation type="journal article" date="2019" name="Int. J. Syst. Evol. Microbiol.">
        <title>The Global Catalogue of Microorganisms (GCM) 10K type strain sequencing project: providing services to taxonomists for standard genome sequencing and annotation.</title>
        <authorList>
            <consortium name="The Broad Institute Genomics Platform"/>
            <consortium name="The Broad Institute Genome Sequencing Center for Infectious Disease"/>
            <person name="Wu L."/>
            <person name="Ma J."/>
        </authorList>
    </citation>
    <scope>NUCLEOTIDE SEQUENCE [LARGE SCALE GENOMIC DNA]</scope>
    <source>
        <strain evidence="2">CCUG 62952</strain>
    </source>
</reference>
<dbReference type="RefSeq" id="WP_386402417.1">
    <property type="nucleotide sequence ID" value="NZ_JBHTJH010000001.1"/>
</dbReference>
<accession>A0ABW3CU30</accession>
<proteinExistence type="predicted"/>
<comment type="caution">
    <text evidence="1">The sequence shown here is derived from an EMBL/GenBank/DDBJ whole genome shotgun (WGS) entry which is preliminary data.</text>
</comment>
<evidence type="ECO:0000313" key="1">
    <source>
        <dbReference type="EMBL" id="MFD0860697.1"/>
    </source>
</evidence>
<gene>
    <name evidence="1" type="ORF">ACFQ1M_00640</name>
</gene>